<dbReference type="GO" id="GO:0000155">
    <property type="term" value="F:phosphorelay sensor kinase activity"/>
    <property type="evidence" value="ECO:0007669"/>
    <property type="project" value="InterPro"/>
</dbReference>
<keyword evidence="5" id="KW-0472">Membrane</keyword>
<feature type="transmembrane region" description="Helical" evidence="5">
    <location>
        <begin position="14"/>
        <end position="33"/>
    </location>
</feature>
<keyword evidence="3" id="KW-0902">Two-component regulatory system</keyword>
<feature type="transmembrane region" description="Helical" evidence="5">
    <location>
        <begin position="127"/>
        <end position="149"/>
    </location>
</feature>
<dbReference type="PANTHER" id="PTHR24421">
    <property type="entry name" value="NITRATE/NITRITE SENSOR PROTEIN NARX-RELATED"/>
    <property type="match status" value="1"/>
</dbReference>
<keyword evidence="5" id="KW-0812">Transmembrane</keyword>
<keyword evidence="5" id="KW-1133">Transmembrane helix</keyword>
<keyword evidence="4" id="KW-0175">Coiled coil</keyword>
<feature type="transmembrane region" description="Helical" evidence="5">
    <location>
        <begin position="39"/>
        <end position="58"/>
    </location>
</feature>
<gene>
    <name evidence="8" type="ORF">SAMN02910418_01302</name>
</gene>
<evidence type="ECO:0000259" key="6">
    <source>
        <dbReference type="Pfam" id="PF07730"/>
    </source>
</evidence>
<evidence type="ECO:0000313" key="8">
    <source>
        <dbReference type="EMBL" id="SEA30085.1"/>
    </source>
</evidence>
<evidence type="ECO:0000256" key="4">
    <source>
        <dbReference type="SAM" id="Coils"/>
    </source>
</evidence>
<evidence type="ECO:0000256" key="2">
    <source>
        <dbReference type="ARBA" id="ARBA00022777"/>
    </source>
</evidence>
<dbReference type="AlphaFoldDB" id="A0A1H4A263"/>
<protein>
    <submittedName>
        <fullName evidence="8">Signal transduction histidine kinase</fullName>
    </submittedName>
</protein>
<dbReference type="InterPro" id="IPR011712">
    <property type="entry name" value="Sig_transdc_His_kin_sub3_dim/P"/>
</dbReference>
<feature type="coiled-coil region" evidence="4">
    <location>
        <begin position="149"/>
        <end position="178"/>
    </location>
</feature>
<dbReference type="PANTHER" id="PTHR24421:SF59">
    <property type="entry name" value="OXYGEN SENSOR HISTIDINE KINASE NREB"/>
    <property type="match status" value="1"/>
</dbReference>
<evidence type="ECO:0000259" key="7">
    <source>
        <dbReference type="Pfam" id="PF13581"/>
    </source>
</evidence>
<dbReference type="OrthoDB" id="5241784at2"/>
<dbReference type="RefSeq" id="WP_143027356.1">
    <property type="nucleotide sequence ID" value="NZ_FNQV01000007.1"/>
</dbReference>
<dbReference type="Gene3D" id="3.30.565.10">
    <property type="entry name" value="Histidine kinase-like ATPase, C-terminal domain"/>
    <property type="match status" value="1"/>
</dbReference>
<organism evidence="8 9">
    <name type="scientific">Bowdeniella nasicola</name>
    <dbReference type="NCBI Taxonomy" id="208480"/>
    <lineage>
        <taxon>Bacteria</taxon>
        <taxon>Bacillati</taxon>
        <taxon>Actinomycetota</taxon>
        <taxon>Actinomycetes</taxon>
        <taxon>Actinomycetales</taxon>
        <taxon>Actinomycetaceae</taxon>
        <taxon>Bowdeniella</taxon>
    </lineage>
</organism>
<dbReference type="Gene3D" id="1.20.5.1930">
    <property type="match status" value="1"/>
</dbReference>
<keyword evidence="2 8" id="KW-0418">Kinase</keyword>
<dbReference type="SUPFAM" id="SSF55874">
    <property type="entry name" value="ATPase domain of HSP90 chaperone/DNA topoisomerase II/histidine kinase"/>
    <property type="match status" value="1"/>
</dbReference>
<evidence type="ECO:0000256" key="5">
    <source>
        <dbReference type="SAM" id="Phobius"/>
    </source>
</evidence>
<name>A0A1H4A263_9ACTO</name>
<keyword evidence="9" id="KW-1185">Reference proteome</keyword>
<dbReference type="InterPro" id="IPR003594">
    <property type="entry name" value="HATPase_dom"/>
</dbReference>
<feature type="domain" description="Histidine kinase/HSP90-like ATPase" evidence="7">
    <location>
        <begin position="260"/>
        <end position="319"/>
    </location>
</feature>
<sequence>MNPPADAIDPLERGLGWVGIGAYGLIGIAAASLLPPLPVLFWVCYGIGLLGHLVMFVARNMTVERAAAVVIALSTLALPFVDVAGGLAFAALVIAAAVVALQFSQRAGYVFVAAQCIVALANPGLNWLINVLLIALLSLFAVFVSGLLLREAEARAELAAAQSKLAETTRAAERLRISRDLHDRVGHQLSALAVNLEAASHLTAGAPAHDHVEQSRLLAKRALSEIREVVSQLRGDDDDPFLARLEAFARRIPSPRLIVDIAPDFTVDPELVGDLLLATQEAITNAVRHADASAIRVRGVREGDLLRLRITDDGNGVSELAVGNGMRGMVERMSAIGGSAHFDPDPPGFTVELTAPAARSVHV</sequence>
<dbReference type="InterPro" id="IPR036890">
    <property type="entry name" value="HATPase_C_sf"/>
</dbReference>
<dbReference type="EMBL" id="FNQV01000007">
    <property type="protein sequence ID" value="SEA30085.1"/>
    <property type="molecule type" value="Genomic_DNA"/>
</dbReference>
<keyword evidence="1" id="KW-0808">Transferase</keyword>
<feature type="transmembrane region" description="Helical" evidence="5">
    <location>
        <begin position="70"/>
        <end position="103"/>
    </location>
</feature>
<accession>A0A1H4A263</accession>
<evidence type="ECO:0000313" key="9">
    <source>
        <dbReference type="Proteomes" id="UP000199288"/>
    </source>
</evidence>
<feature type="domain" description="Signal transduction histidine kinase subgroup 3 dimerisation and phosphoacceptor" evidence="6">
    <location>
        <begin position="173"/>
        <end position="236"/>
    </location>
</feature>
<dbReference type="Proteomes" id="UP000199288">
    <property type="component" value="Unassembled WGS sequence"/>
</dbReference>
<dbReference type="Pfam" id="PF07730">
    <property type="entry name" value="HisKA_3"/>
    <property type="match status" value="1"/>
</dbReference>
<evidence type="ECO:0000256" key="1">
    <source>
        <dbReference type="ARBA" id="ARBA00022679"/>
    </source>
</evidence>
<reference evidence="9" key="1">
    <citation type="submission" date="2016-10" db="EMBL/GenBank/DDBJ databases">
        <authorList>
            <person name="Varghese N."/>
            <person name="Submissions S."/>
        </authorList>
    </citation>
    <scope>NUCLEOTIDE SEQUENCE [LARGE SCALE GENOMIC DNA]</scope>
    <source>
        <strain evidence="9">KPR-1</strain>
    </source>
</reference>
<dbReference type="GO" id="GO:0046983">
    <property type="term" value="F:protein dimerization activity"/>
    <property type="evidence" value="ECO:0007669"/>
    <property type="project" value="InterPro"/>
</dbReference>
<dbReference type="InterPro" id="IPR050482">
    <property type="entry name" value="Sensor_HK_TwoCompSys"/>
</dbReference>
<evidence type="ECO:0000256" key="3">
    <source>
        <dbReference type="ARBA" id="ARBA00023012"/>
    </source>
</evidence>
<dbReference type="Pfam" id="PF13581">
    <property type="entry name" value="HATPase_c_2"/>
    <property type="match status" value="1"/>
</dbReference>
<dbReference type="GO" id="GO:0016020">
    <property type="term" value="C:membrane"/>
    <property type="evidence" value="ECO:0007669"/>
    <property type="project" value="InterPro"/>
</dbReference>
<proteinExistence type="predicted"/>
<dbReference type="CDD" id="cd16917">
    <property type="entry name" value="HATPase_UhpB-NarQ-NarX-like"/>
    <property type="match status" value="1"/>
</dbReference>